<reference evidence="4" key="2">
    <citation type="submission" date="2020-12" db="UniProtKB">
        <authorList>
            <consortium name="WormBaseParasite"/>
        </authorList>
    </citation>
    <scope>IDENTIFICATION</scope>
</reference>
<sequence>MIMSNTSAPKNGLKKSINFFRFRTPKKDAEDTPLRLKKGSKLNDNDSSQDSLTLDASPIESPVVRFFKKVKPKRSERTKDTVDNSSTLITNDNQNEKSTVQDDQFDLSNVTKRNQQLPTYISVSVALNGYHLPSQKNNLTVEDSIENTTNSQSSPQKYVTNIRIDSVAEPLEIAEKFSTEWGTVSNETPEAYRELADMNISLIDARKTLAKSLLSEQKEMMCDDCHTTLLQVNGHGDMITKNIGKLYKYIDNCLKGVQGYGETTTVNDLSSFWYGVIQPELDKYSKILEKADKYRDNNYKELQETEDVIKVVKKVRPKPPTAKKCVVETEKVKQQKAALEEKRKKFLQEMKKKAISSRNNETPSGDIIF</sequence>
<evidence type="ECO:0000313" key="2">
    <source>
        <dbReference type="EMBL" id="CEF67175.1"/>
    </source>
</evidence>
<feature type="region of interest" description="Disordered" evidence="1">
    <location>
        <begin position="72"/>
        <end position="99"/>
    </location>
</feature>
<keyword evidence="3" id="KW-1185">Reference proteome</keyword>
<evidence type="ECO:0000313" key="5">
    <source>
        <dbReference type="WormBase" id="SRAE_2000184000"/>
    </source>
</evidence>
<feature type="compositionally biased region" description="Basic and acidic residues" evidence="1">
    <location>
        <begin position="73"/>
        <end position="82"/>
    </location>
</feature>
<evidence type="ECO:0000313" key="4">
    <source>
        <dbReference type="WBParaSite" id="SRAE_2000184000.1"/>
    </source>
</evidence>
<proteinExistence type="predicted"/>
<feature type="compositionally biased region" description="Polar residues" evidence="1">
    <location>
        <begin position="83"/>
        <end position="99"/>
    </location>
</feature>
<name>A0A090LI48_STRRB</name>
<accession>A0A090LI48</accession>
<organism evidence="2">
    <name type="scientific">Strongyloides ratti</name>
    <name type="common">Parasitic roundworm</name>
    <dbReference type="NCBI Taxonomy" id="34506"/>
    <lineage>
        <taxon>Eukaryota</taxon>
        <taxon>Metazoa</taxon>
        <taxon>Ecdysozoa</taxon>
        <taxon>Nematoda</taxon>
        <taxon>Chromadorea</taxon>
        <taxon>Rhabditida</taxon>
        <taxon>Tylenchina</taxon>
        <taxon>Panagrolaimomorpha</taxon>
        <taxon>Strongyloidoidea</taxon>
        <taxon>Strongyloididae</taxon>
        <taxon>Strongyloides</taxon>
    </lineage>
</organism>
<feature type="compositionally biased region" description="Polar residues" evidence="1">
    <location>
        <begin position="45"/>
        <end position="54"/>
    </location>
</feature>
<feature type="region of interest" description="Disordered" evidence="1">
    <location>
        <begin position="28"/>
        <end position="55"/>
    </location>
</feature>
<dbReference type="AlphaFoldDB" id="A0A090LI48"/>
<evidence type="ECO:0000313" key="3">
    <source>
        <dbReference type="Proteomes" id="UP000035682"/>
    </source>
</evidence>
<dbReference type="Proteomes" id="UP000035682">
    <property type="component" value="Unplaced"/>
</dbReference>
<protein>
    <submittedName>
        <fullName evidence="2 4">Uncharacterized protein</fullName>
    </submittedName>
</protein>
<dbReference type="WormBase" id="SRAE_2000184000">
    <property type="protein sequence ID" value="SRP04641"/>
    <property type="gene ID" value="WBGene00262046"/>
</dbReference>
<dbReference type="GeneID" id="36379540"/>
<dbReference type="EMBL" id="LN609529">
    <property type="protein sequence ID" value="CEF67175.1"/>
    <property type="molecule type" value="Genomic_DNA"/>
</dbReference>
<reference evidence="2 3" key="1">
    <citation type="submission" date="2014-09" db="EMBL/GenBank/DDBJ databases">
        <authorList>
            <person name="Martin A.A."/>
        </authorList>
    </citation>
    <scope>NUCLEOTIDE SEQUENCE</scope>
    <source>
        <strain evidence="3">ED321</strain>
        <strain evidence="2">ED321 Heterogonic</strain>
    </source>
</reference>
<dbReference type="CTD" id="36379540"/>
<dbReference type="WBParaSite" id="SRAE_2000184000.1">
    <property type="protein sequence ID" value="SRAE_2000184000.1"/>
    <property type="gene ID" value="WBGene00262046"/>
</dbReference>
<evidence type="ECO:0000256" key="1">
    <source>
        <dbReference type="SAM" id="MobiDB-lite"/>
    </source>
</evidence>
<gene>
    <name evidence="2 4 5" type="ORF">SRAE_2000184000</name>
</gene>
<dbReference type="RefSeq" id="XP_024506375.1">
    <property type="nucleotide sequence ID" value="XM_024652838.1"/>
</dbReference>